<dbReference type="RefSeq" id="WP_289473496.1">
    <property type="nucleotide sequence ID" value="NZ_JAUCMN010000005.1"/>
</dbReference>
<organism evidence="2 3">
    <name type="scientific">Curtobacterium caseinilyticum</name>
    <dbReference type="NCBI Taxonomy" id="3055137"/>
    <lineage>
        <taxon>Bacteria</taxon>
        <taxon>Bacillati</taxon>
        <taxon>Actinomycetota</taxon>
        <taxon>Actinomycetes</taxon>
        <taxon>Micrococcales</taxon>
        <taxon>Microbacteriaceae</taxon>
        <taxon>Curtobacterium</taxon>
    </lineage>
</organism>
<dbReference type="Pfam" id="PF04350">
    <property type="entry name" value="PilO"/>
    <property type="match status" value="1"/>
</dbReference>
<accession>A0ABT7TS58</accession>
<dbReference type="Proteomes" id="UP001236404">
    <property type="component" value="Unassembled WGS sequence"/>
</dbReference>
<dbReference type="EMBL" id="JAUCMN010000005">
    <property type="protein sequence ID" value="MDM7891722.1"/>
    <property type="molecule type" value="Genomic_DNA"/>
</dbReference>
<dbReference type="PANTHER" id="PTHR39555">
    <property type="entry name" value="FIMBRIAL ASSEMBLY PROTEIN PILO-LIKE PROTEIN-RELATED"/>
    <property type="match status" value="1"/>
</dbReference>
<dbReference type="PANTHER" id="PTHR39555:SF1">
    <property type="entry name" value="TYPE IV PILUS INNER MEMBRANE COMPONENT PILO"/>
    <property type="match status" value="1"/>
</dbReference>
<protein>
    <submittedName>
        <fullName evidence="2">Type 4a pilus biogenesis protein PilO</fullName>
    </submittedName>
</protein>
<dbReference type="Gene3D" id="3.30.70.60">
    <property type="match status" value="1"/>
</dbReference>
<dbReference type="InterPro" id="IPR007445">
    <property type="entry name" value="PilO"/>
</dbReference>
<proteinExistence type="predicted"/>
<comment type="caution">
    <text evidence="2">The sequence shown here is derived from an EMBL/GenBank/DDBJ whole genome shotgun (WGS) entry which is preliminary data.</text>
</comment>
<feature type="region of interest" description="Disordered" evidence="1">
    <location>
        <begin position="117"/>
        <end position="152"/>
    </location>
</feature>
<evidence type="ECO:0000313" key="2">
    <source>
        <dbReference type="EMBL" id="MDM7891722.1"/>
    </source>
</evidence>
<dbReference type="InterPro" id="IPR014717">
    <property type="entry name" value="Transl_elong_EF1B/ribsomal_bS6"/>
</dbReference>
<reference evidence="2 3" key="1">
    <citation type="submission" date="2023-06" db="EMBL/GenBank/DDBJ databases">
        <authorList>
            <person name="Feng G."/>
            <person name="Li J."/>
            <person name="Zhu H."/>
        </authorList>
    </citation>
    <scope>NUCLEOTIDE SEQUENCE [LARGE SCALE GENOMIC DNA]</scope>
    <source>
        <strain evidence="2 3">RHCKG28</strain>
    </source>
</reference>
<gene>
    <name evidence="2" type="primary">pilO</name>
    <name evidence="2" type="ORF">QUG93_08500</name>
</gene>
<evidence type="ECO:0000313" key="3">
    <source>
        <dbReference type="Proteomes" id="UP001236404"/>
    </source>
</evidence>
<evidence type="ECO:0000256" key="1">
    <source>
        <dbReference type="SAM" id="MobiDB-lite"/>
    </source>
</evidence>
<name>A0ABT7TS58_9MICO</name>
<keyword evidence="3" id="KW-1185">Reference proteome</keyword>
<sequence>MSRTRLSLLLAVLSMVVVAVGGFFLAVQPQLAQTAAAHEQTTTVEQTNDASRAELVRLRQQAAQLPSMRRELAALETSIPSKASLSSFIDELDGVAEASGMQVSSFTASDATAYTPPAAAATDSGASTSGATAAPSAAATPAPTTAAATSPTAPQVVTDPAITAQNLSVVPVTVAVDGTFDQALAFVKGVQAGGRLFLITTISSTQKTGTDGGVGTTATWTFGGSVYVLDRTAGASSTATPSPAANG</sequence>